<dbReference type="PROSITE" id="PS50943">
    <property type="entry name" value="HTH_CROC1"/>
    <property type="match status" value="1"/>
</dbReference>
<dbReference type="InterPro" id="IPR039554">
    <property type="entry name" value="HigA2-like_HTH"/>
</dbReference>
<dbReference type="SUPFAM" id="SSF47413">
    <property type="entry name" value="lambda repressor-like DNA-binding domains"/>
    <property type="match status" value="1"/>
</dbReference>
<dbReference type="EMBL" id="JBHRXJ010000032">
    <property type="protein sequence ID" value="MFC3530515.1"/>
    <property type="molecule type" value="Genomic_DNA"/>
</dbReference>
<protein>
    <submittedName>
        <fullName evidence="2">XRE family transcriptional regulator</fullName>
    </submittedName>
</protein>
<dbReference type="InterPro" id="IPR001387">
    <property type="entry name" value="Cro/C1-type_HTH"/>
</dbReference>
<evidence type="ECO:0000259" key="1">
    <source>
        <dbReference type="PROSITE" id="PS50943"/>
    </source>
</evidence>
<organism evidence="2 3">
    <name type="scientific">Paracoccus mangrovi</name>
    <dbReference type="NCBI Taxonomy" id="1715645"/>
    <lineage>
        <taxon>Bacteria</taxon>
        <taxon>Pseudomonadati</taxon>
        <taxon>Pseudomonadota</taxon>
        <taxon>Alphaproteobacteria</taxon>
        <taxon>Rhodobacterales</taxon>
        <taxon>Paracoccaceae</taxon>
        <taxon>Paracoccus</taxon>
    </lineage>
</organism>
<evidence type="ECO:0000313" key="3">
    <source>
        <dbReference type="Proteomes" id="UP001595721"/>
    </source>
</evidence>
<name>A0ABV7RCX0_9RHOB</name>
<accession>A0ABV7RCX0</accession>
<dbReference type="InterPro" id="IPR010982">
    <property type="entry name" value="Lambda_DNA-bd_dom_sf"/>
</dbReference>
<dbReference type="Pfam" id="PF13744">
    <property type="entry name" value="HTH_37"/>
    <property type="match status" value="1"/>
</dbReference>
<feature type="domain" description="HTH cro/C1-type" evidence="1">
    <location>
        <begin position="35"/>
        <end position="88"/>
    </location>
</feature>
<keyword evidence="3" id="KW-1185">Reference proteome</keyword>
<comment type="caution">
    <text evidence="2">The sequence shown here is derived from an EMBL/GenBank/DDBJ whole genome shotgun (WGS) entry which is preliminary data.</text>
</comment>
<gene>
    <name evidence="2" type="ORF">ACFOMH_20325</name>
</gene>
<sequence>MAGRTSFSTLRNRMSQEAQERARVKSEALEGEMALAGVRKAMQLSQEELAAILNINQASVAKMEKRTDMYIGTLRRFIQAMGGELDIVARFPDRQIRIDQFSAPGAEVVGR</sequence>
<dbReference type="SMART" id="SM00530">
    <property type="entry name" value="HTH_XRE"/>
    <property type="match status" value="1"/>
</dbReference>
<dbReference type="Proteomes" id="UP001595721">
    <property type="component" value="Unassembled WGS sequence"/>
</dbReference>
<dbReference type="Gene3D" id="1.10.260.40">
    <property type="entry name" value="lambda repressor-like DNA-binding domains"/>
    <property type="match status" value="1"/>
</dbReference>
<dbReference type="RefSeq" id="WP_377746751.1">
    <property type="nucleotide sequence ID" value="NZ_JBHRXJ010000032.1"/>
</dbReference>
<dbReference type="CDD" id="cd00093">
    <property type="entry name" value="HTH_XRE"/>
    <property type="match status" value="1"/>
</dbReference>
<reference evidence="3" key="1">
    <citation type="journal article" date="2019" name="Int. J. Syst. Evol. Microbiol.">
        <title>The Global Catalogue of Microorganisms (GCM) 10K type strain sequencing project: providing services to taxonomists for standard genome sequencing and annotation.</title>
        <authorList>
            <consortium name="The Broad Institute Genomics Platform"/>
            <consortium name="The Broad Institute Genome Sequencing Center for Infectious Disease"/>
            <person name="Wu L."/>
            <person name="Ma J."/>
        </authorList>
    </citation>
    <scope>NUCLEOTIDE SEQUENCE [LARGE SCALE GENOMIC DNA]</scope>
    <source>
        <strain evidence="3">KCTC 42899</strain>
    </source>
</reference>
<evidence type="ECO:0000313" key="2">
    <source>
        <dbReference type="EMBL" id="MFC3530515.1"/>
    </source>
</evidence>
<proteinExistence type="predicted"/>